<gene>
    <name evidence="2" type="ORF">KTC_31470</name>
</gene>
<name>A0A455SL04_9CHLR</name>
<feature type="region of interest" description="Disordered" evidence="1">
    <location>
        <begin position="42"/>
        <end position="63"/>
    </location>
</feature>
<accession>A0A455SL04</accession>
<evidence type="ECO:0000256" key="1">
    <source>
        <dbReference type="SAM" id="MobiDB-lite"/>
    </source>
</evidence>
<organism evidence="2">
    <name type="scientific">Thermosporothrix sp. COM3</name>
    <dbReference type="NCBI Taxonomy" id="2490863"/>
    <lineage>
        <taxon>Bacteria</taxon>
        <taxon>Bacillati</taxon>
        <taxon>Chloroflexota</taxon>
        <taxon>Ktedonobacteria</taxon>
        <taxon>Ktedonobacterales</taxon>
        <taxon>Thermosporotrichaceae</taxon>
        <taxon>Thermosporothrix</taxon>
    </lineage>
</organism>
<proteinExistence type="predicted"/>
<sequence>MPEWLSDATGKWDIFATFVCFLSVLVRRYQRVPCVLSGKRESEGMRHREMSDNSIETGKQVNE</sequence>
<protein>
    <submittedName>
        <fullName evidence="2">Uncharacterized protein</fullName>
    </submittedName>
</protein>
<evidence type="ECO:0000313" key="2">
    <source>
        <dbReference type="EMBL" id="BBH88396.1"/>
    </source>
</evidence>
<dbReference type="AlphaFoldDB" id="A0A455SL04"/>
<dbReference type="EMBL" id="AP019376">
    <property type="protein sequence ID" value="BBH88396.1"/>
    <property type="molecule type" value="Genomic_DNA"/>
</dbReference>
<reference evidence="2" key="1">
    <citation type="submission" date="2018-12" db="EMBL/GenBank/DDBJ databases">
        <title>Novel natural products biosynthetic potential of the class Ktedonobacteria.</title>
        <authorList>
            <person name="Zheng Y."/>
            <person name="Saitou A."/>
            <person name="Wang C.M."/>
            <person name="Toyoda A."/>
            <person name="Minakuchi Y."/>
            <person name="Sekiguchi Y."/>
            <person name="Ueda K."/>
            <person name="Takano H."/>
            <person name="Sakai Y."/>
            <person name="Yokota A."/>
            <person name="Yabe S."/>
        </authorList>
    </citation>
    <scope>NUCLEOTIDE SEQUENCE</scope>
    <source>
        <strain evidence="2">COM3</strain>
    </source>
</reference>
<feature type="compositionally biased region" description="Polar residues" evidence="1">
    <location>
        <begin position="52"/>
        <end position="63"/>
    </location>
</feature>
<feature type="compositionally biased region" description="Basic and acidic residues" evidence="1">
    <location>
        <begin position="42"/>
        <end position="51"/>
    </location>
</feature>